<evidence type="ECO:0000313" key="3">
    <source>
        <dbReference type="EMBL" id="MDQ0537012.1"/>
    </source>
</evidence>
<proteinExistence type="predicted"/>
<evidence type="ECO:0000256" key="2">
    <source>
        <dbReference type="SAM" id="SignalP"/>
    </source>
</evidence>
<keyword evidence="1" id="KW-1133">Transmembrane helix</keyword>
<keyword evidence="2" id="KW-0732">Signal</keyword>
<dbReference type="EMBL" id="JAUSVU010000036">
    <property type="protein sequence ID" value="MDQ0537012.1"/>
    <property type="molecule type" value="Genomic_DNA"/>
</dbReference>
<sequence length="88" mass="8664">MATAFLLLSAAPALAQATGGGGDITTFLQNLVNIITGATGRLLAVLAICVVGVGALLGALSMRTVGGVLLGVLLIFSSAWLVDQIIGA</sequence>
<feature type="signal peptide" evidence="2">
    <location>
        <begin position="1"/>
        <end position="15"/>
    </location>
</feature>
<comment type="caution">
    <text evidence="3">The sequence shown here is derived from an EMBL/GenBank/DDBJ whole genome shotgun (WGS) entry which is preliminary data.</text>
</comment>
<dbReference type="Proteomes" id="UP001244552">
    <property type="component" value="Unassembled WGS sequence"/>
</dbReference>
<feature type="chain" id="PRO_5045488241" evidence="2">
    <location>
        <begin position="16"/>
        <end position="88"/>
    </location>
</feature>
<evidence type="ECO:0000256" key="1">
    <source>
        <dbReference type="SAM" id="Phobius"/>
    </source>
</evidence>
<keyword evidence="1" id="KW-0472">Membrane</keyword>
<evidence type="ECO:0000313" key="4">
    <source>
        <dbReference type="Proteomes" id="UP001244552"/>
    </source>
</evidence>
<reference evidence="3 4" key="1">
    <citation type="submission" date="2023-07" db="EMBL/GenBank/DDBJ databases">
        <title>Genomic Encyclopedia of Type Strains, Phase IV (KMG-IV): sequencing the most valuable type-strain genomes for metagenomic binning, comparative biology and taxonomic classification.</title>
        <authorList>
            <person name="Goeker M."/>
        </authorList>
    </citation>
    <scope>NUCLEOTIDE SEQUENCE [LARGE SCALE GENOMIC DNA]</scope>
    <source>
        <strain evidence="3 4">DSM 19922</strain>
    </source>
</reference>
<dbReference type="Pfam" id="PF04956">
    <property type="entry name" value="TrbC"/>
    <property type="match status" value="1"/>
</dbReference>
<keyword evidence="1" id="KW-0812">Transmembrane</keyword>
<feature type="transmembrane region" description="Helical" evidence="1">
    <location>
        <begin position="64"/>
        <end position="82"/>
    </location>
</feature>
<accession>A0ABU0MU39</accession>
<keyword evidence="4" id="KW-1185">Reference proteome</keyword>
<protein>
    <submittedName>
        <fullName evidence="3">Type IV secretory pathway VirB2 component (Pilin)</fullName>
    </submittedName>
</protein>
<name>A0ABU0MU39_9PROT</name>
<feature type="transmembrane region" description="Helical" evidence="1">
    <location>
        <begin position="31"/>
        <end position="57"/>
    </location>
</feature>
<organism evidence="3 4">
    <name type="scientific">Azospirillum picis</name>
    <dbReference type="NCBI Taxonomy" id="488438"/>
    <lineage>
        <taxon>Bacteria</taxon>
        <taxon>Pseudomonadati</taxon>
        <taxon>Pseudomonadota</taxon>
        <taxon>Alphaproteobacteria</taxon>
        <taxon>Rhodospirillales</taxon>
        <taxon>Azospirillaceae</taxon>
        <taxon>Azospirillum</taxon>
    </lineage>
</organism>
<dbReference type="InterPro" id="IPR007039">
    <property type="entry name" value="TrbC/VirB2"/>
</dbReference>
<gene>
    <name evidence="3" type="ORF">QO018_005911</name>
</gene>